<evidence type="ECO:0000313" key="3">
    <source>
        <dbReference type="Proteomes" id="UP000320212"/>
    </source>
</evidence>
<comment type="caution">
    <text evidence="2">The sequence shown here is derived from an EMBL/GenBank/DDBJ whole genome shotgun (WGS) entry which is preliminary data.</text>
</comment>
<proteinExistence type="predicted"/>
<dbReference type="AlphaFoldDB" id="A0A558G7G0"/>
<sequence>MSGSAESRSVRAGRRPRGRDDDRYPHFRGPSGPSVYGLELAGEEDAFAISRLSNTYGPVPMGSST</sequence>
<dbReference type="EMBL" id="VMTR01000157">
    <property type="protein sequence ID" value="TVT93701.1"/>
    <property type="molecule type" value="Genomic_DNA"/>
</dbReference>
<feature type="region of interest" description="Disordered" evidence="1">
    <location>
        <begin position="1"/>
        <end position="37"/>
    </location>
</feature>
<reference evidence="2 3" key="1">
    <citation type="submission" date="2019-07" db="EMBL/GenBank/DDBJ databases">
        <title>Draft genome sequence of Haloferax volcanii SS0101, isolated from salt farm in Samut Sakhon, Thailand.</title>
        <authorList>
            <person name="Wanthongcharoen S."/>
            <person name="Yamprayoonswat W."/>
            <person name="Ruangsuj P."/>
            <person name="Thongpramul N."/>
            <person name="Jumpathong W."/>
            <person name="Sittihan S."/>
            <person name="Kanjanavas P."/>
            <person name="Yasawong M."/>
        </authorList>
    </citation>
    <scope>NUCLEOTIDE SEQUENCE [LARGE SCALE GENOMIC DNA]</scope>
    <source>
        <strain evidence="2 3">SS0101</strain>
    </source>
</reference>
<name>A0A558G7G0_HALVO</name>
<evidence type="ECO:0000313" key="2">
    <source>
        <dbReference type="EMBL" id="TVT93701.1"/>
    </source>
</evidence>
<accession>A0A558G7G0</accession>
<feature type="non-terminal residue" evidence="2">
    <location>
        <position position="65"/>
    </location>
</feature>
<evidence type="ECO:0000256" key="1">
    <source>
        <dbReference type="SAM" id="MobiDB-lite"/>
    </source>
</evidence>
<gene>
    <name evidence="2" type="ORF">FQA18_15940</name>
</gene>
<organism evidence="2 3">
    <name type="scientific">Haloferax volcanii</name>
    <name type="common">Halobacterium volcanii</name>
    <dbReference type="NCBI Taxonomy" id="2246"/>
    <lineage>
        <taxon>Archaea</taxon>
        <taxon>Methanobacteriati</taxon>
        <taxon>Methanobacteriota</taxon>
        <taxon>Stenosarchaea group</taxon>
        <taxon>Halobacteria</taxon>
        <taxon>Halobacteriales</taxon>
        <taxon>Haloferacaceae</taxon>
        <taxon>Haloferax</taxon>
    </lineage>
</organism>
<dbReference type="Proteomes" id="UP000320212">
    <property type="component" value="Unassembled WGS sequence"/>
</dbReference>
<protein>
    <submittedName>
        <fullName evidence="2">Uncharacterized protein</fullName>
    </submittedName>
</protein>